<dbReference type="AlphaFoldDB" id="A0A8R7TLS9"/>
<feature type="domain" description="Major facilitator superfamily (MFS) profile" evidence="7">
    <location>
        <begin position="44"/>
        <end position="129"/>
    </location>
</feature>
<accession>A0A8R7TLS9</accession>
<dbReference type="GO" id="GO:0022857">
    <property type="term" value="F:transmembrane transporter activity"/>
    <property type="evidence" value="ECO:0007669"/>
    <property type="project" value="InterPro"/>
</dbReference>
<dbReference type="Proteomes" id="UP000015106">
    <property type="component" value="Chromosome 2"/>
</dbReference>
<protein>
    <recommendedName>
        <fullName evidence="7">Major facilitator superfamily (MFS) profile domain-containing protein</fullName>
    </recommendedName>
</protein>
<dbReference type="Gramene" id="TuG1812G0200004797.01.T04">
    <property type="protein sequence ID" value="TuG1812G0200004797.01.T04"/>
    <property type="gene ID" value="TuG1812G0200004797.01"/>
</dbReference>
<organism evidence="8 9">
    <name type="scientific">Triticum urartu</name>
    <name type="common">Red wild einkorn</name>
    <name type="synonym">Crithodium urartu</name>
    <dbReference type="NCBI Taxonomy" id="4572"/>
    <lineage>
        <taxon>Eukaryota</taxon>
        <taxon>Viridiplantae</taxon>
        <taxon>Streptophyta</taxon>
        <taxon>Embryophyta</taxon>
        <taxon>Tracheophyta</taxon>
        <taxon>Spermatophyta</taxon>
        <taxon>Magnoliopsida</taxon>
        <taxon>Liliopsida</taxon>
        <taxon>Poales</taxon>
        <taxon>Poaceae</taxon>
        <taxon>BOP clade</taxon>
        <taxon>Pooideae</taxon>
        <taxon>Triticodae</taxon>
        <taxon>Triticeae</taxon>
        <taxon>Triticinae</taxon>
        <taxon>Triticum</taxon>
    </lineage>
</organism>
<keyword evidence="5 6" id="KW-0472">Membrane</keyword>
<feature type="transmembrane region" description="Helical" evidence="6">
    <location>
        <begin position="82"/>
        <end position="101"/>
    </location>
</feature>
<dbReference type="PANTHER" id="PTHR23511:SF5">
    <property type="entry name" value="MAJOR FACILITATOR-TYPE TRANSPORTER HXNZ-RELATED"/>
    <property type="match status" value="1"/>
</dbReference>
<reference evidence="9" key="1">
    <citation type="journal article" date="2013" name="Nature">
        <title>Draft genome of the wheat A-genome progenitor Triticum urartu.</title>
        <authorList>
            <person name="Ling H.Q."/>
            <person name="Zhao S."/>
            <person name="Liu D."/>
            <person name="Wang J."/>
            <person name="Sun H."/>
            <person name="Zhang C."/>
            <person name="Fan H."/>
            <person name="Li D."/>
            <person name="Dong L."/>
            <person name="Tao Y."/>
            <person name="Gao C."/>
            <person name="Wu H."/>
            <person name="Li Y."/>
            <person name="Cui Y."/>
            <person name="Guo X."/>
            <person name="Zheng S."/>
            <person name="Wang B."/>
            <person name="Yu K."/>
            <person name="Liang Q."/>
            <person name="Yang W."/>
            <person name="Lou X."/>
            <person name="Chen J."/>
            <person name="Feng M."/>
            <person name="Jian J."/>
            <person name="Zhang X."/>
            <person name="Luo G."/>
            <person name="Jiang Y."/>
            <person name="Liu J."/>
            <person name="Wang Z."/>
            <person name="Sha Y."/>
            <person name="Zhang B."/>
            <person name="Wu H."/>
            <person name="Tang D."/>
            <person name="Shen Q."/>
            <person name="Xue P."/>
            <person name="Zou S."/>
            <person name="Wang X."/>
            <person name="Liu X."/>
            <person name="Wang F."/>
            <person name="Yang Y."/>
            <person name="An X."/>
            <person name="Dong Z."/>
            <person name="Zhang K."/>
            <person name="Zhang X."/>
            <person name="Luo M.C."/>
            <person name="Dvorak J."/>
            <person name="Tong Y."/>
            <person name="Wang J."/>
            <person name="Yang H."/>
            <person name="Li Z."/>
            <person name="Wang D."/>
            <person name="Zhang A."/>
            <person name="Wang J."/>
        </authorList>
    </citation>
    <scope>NUCLEOTIDE SEQUENCE</scope>
    <source>
        <strain evidence="9">cv. G1812</strain>
    </source>
</reference>
<reference evidence="8" key="3">
    <citation type="submission" date="2022-06" db="UniProtKB">
        <authorList>
            <consortium name="EnsemblPlants"/>
        </authorList>
    </citation>
    <scope>IDENTIFICATION</scope>
</reference>
<evidence type="ECO:0000259" key="7">
    <source>
        <dbReference type="PROSITE" id="PS50850"/>
    </source>
</evidence>
<keyword evidence="9" id="KW-1185">Reference proteome</keyword>
<dbReference type="EnsemblPlants" id="TuG1812G0200004797.01.T04">
    <property type="protein sequence ID" value="TuG1812G0200004797.01.T04"/>
    <property type="gene ID" value="TuG1812G0200004797.01"/>
</dbReference>
<gene>
    <name evidence="8" type="primary">LOC125539528</name>
</gene>
<feature type="transmembrane region" description="Helical" evidence="6">
    <location>
        <begin position="42"/>
        <end position="62"/>
    </location>
</feature>
<dbReference type="PANTHER" id="PTHR23511">
    <property type="entry name" value="SYNAPTIC VESICLE GLYCOPROTEIN 2"/>
    <property type="match status" value="1"/>
</dbReference>
<reference evidence="8" key="2">
    <citation type="submission" date="2018-03" db="EMBL/GenBank/DDBJ databases">
        <title>The Triticum urartu genome reveals the dynamic nature of wheat genome evolution.</title>
        <authorList>
            <person name="Ling H."/>
            <person name="Ma B."/>
            <person name="Shi X."/>
            <person name="Liu H."/>
            <person name="Dong L."/>
            <person name="Sun H."/>
            <person name="Cao Y."/>
            <person name="Gao Q."/>
            <person name="Zheng S."/>
            <person name="Li Y."/>
            <person name="Yu Y."/>
            <person name="Du H."/>
            <person name="Qi M."/>
            <person name="Li Y."/>
            <person name="Yu H."/>
            <person name="Cui Y."/>
            <person name="Wang N."/>
            <person name="Chen C."/>
            <person name="Wu H."/>
            <person name="Zhao Y."/>
            <person name="Zhang J."/>
            <person name="Li Y."/>
            <person name="Zhou W."/>
            <person name="Zhang B."/>
            <person name="Hu W."/>
            <person name="Eijk M."/>
            <person name="Tang J."/>
            <person name="Witsenboer H."/>
            <person name="Zhao S."/>
            <person name="Li Z."/>
            <person name="Zhang A."/>
            <person name="Wang D."/>
            <person name="Liang C."/>
        </authorList>
    </citation>
    <scope>NUCLEOTIDE SEQUENCE [LARGE SCALE GENOMIC DNA]</scope>
    <source>
        <strain evidence="8">cv. G1812</strain>
    </source>
</reference>
<proteinExistence type="predicted"/>
<evidence type="ECO:0000313" key="9">
    <source>
        <dbReference type="Proteomes" id="UP000015106"/>
    </source>
</evidence>
<dbReference type="Gene3D" id="1.20.1250.20">
    <property type="entry name" value="MFS general substrate transporter like domains"/>
    <property type="match status" value="1"/>
</dbReference>
<dbReference type="InterPro" id="IPR020846">
    <property type="entry name" value="MFS_dom"/>
</dbReference>
<sequence>MLSKPPSDPAGKLSIEMMEDEQSATYTVDDALISSGFGKYQILILSYAGIGLIAEAMEMMLLSFVGPSVQLEWNLTAHQESMITSVVFVGMLIGAYSWGVVSDNYGRRQVYSLLLSCNFVAQITHDHFP</sequence>
<evidence type="ECO:0000256" key="4">
    <source>
        <dbReference type="ARBA" id="ARBA00022989"/>
    </source>
</evidence>
<keyword evidence="3 6" id="KW-0812">Transmembrane</keyword>
<evidence type="ECO:0000256" key="3">
    <source>
        <dbReference type="ARBA" id="ARBA00022692"/>
    </source>
</evidence>
<keyword evidence="2" id="KW-0813">Transport</keyword>
<dbReference type="SUPFAM" id="SSF103473">
    <property type="entry name" value="MFS general substrate transporter"/>
    <property type="match status" value="1"/>
</dbReference>
<dbReference type="PROSITE" id="PS50850">
    <property type="entry name" value="MFS"/>
    <property type="match status" value="1"/>
</dbReference>
<name>A0A8R7TLS9_TRIUA</name>
<dbReference type="InterPro" id="IPR005828">
    <property type="entry name" value="MFS_sugar_transport-like"/>
</dbReference>
<dbReference type="Pfam" id="PF00083">
    <property type="entry name" value="Sugar_tr"/>
    <property type="match status" value="1"/>
</dbReference>
<evidence type="ECO:0000256" key="6">
    <source>
        <dbReference type="SAM" id="Phobius"/>
    </source>
</evidence>
<dbReference type="InterPro" id="IPR036259">
    <property type="entry name" value="MFS_trans_sf"/>
</dbReference>
<keyword evidence="4 6" id="KW-1133">Transmembrane helix</keyword>
<evidence type="ECO:0000256" key="1">
    <source>
        <dbReference type="ARBA" id="ARBA00004141"/>
    </source>
</evidence>
<evidence type="ECO:0000313" key="8">
    <source>
        <dbReference type="EnsemblPlants" id="TuG1812G0200004797.01.T04"/>
    </source>
</evidence>
<evidence type="ECO:0000256" key="2">
    <source>
        <dbReference type="ARBA" id="ARBA00022448"/>
    </source>
</evidence>
<dbReference type="GO" id="GO:0016020">
    <property type="term" value="C:membrane"/>
    <property type="evidence" value="ECO:0007669"/>
    <property type="project" value="UniProtKB-SubCell"/>
</dbReference>
<evidence type="ECO:0000256" key="5">
    <source>
        <dbReference type="ARBA" id="ARBA00023136"/>
    </source>
</evidence>
<comment type="subcellular location">
    <subcellularLocation>
        <location evidence="1">Membrane</location>
        <topology evidence="1">Multi-pass membrane protein</topology>
    </subcellularLocation>
</comment>